<dbReference type="Gene3D" id="3.40.190.10">
    <property type="entry name" value="Periplasmic binding protein-like II"/>
    <property type="match status" value="2"/>
</dbReference>
<evidence type="ECO:0000256" key="2">
    <source>
        <dbReference type="SAM" id="SignalP"/>
    </source>
</evidence>
<protein>
    <submittedName>
        <fullName evidence="3">ABC-type glycerol-3-phosphate transport system substrate-binding protein</fullName>
    </submittedName>
</protein>
<reference evidence="3 4" key="1">
    <citation type="submission" date="2019-03" db="EMBL/GenBank/DDBJ databases">
        <title>Genomic Encyclopedia of Type Strains, Phase IV (KMG-IV): sequencing the most valuable type-strain genomes for metagenomic binning, comparative biology and taxonomic classification.</title>
        <authorList>
            <person name="Goeker M."/>
        </authorList>
    </citation>
    <scope>NUCLEOTIDE SEQUENCE [LARGE SCALE GENOMIC DNA]</scope>
    <source>
        <strain evidence="3 4">DSM 100433</strain>
    </source>
</reference>
<feature type="signal peptide" evidence="2">
    <location>
        <begin position="1"/>
        <end position="23"/>
    </location>
</feature>
<keyword evidence="2" id="KW-0732">Signal</keyword>
<dbReference type="Proteomes" id="UP000294682">
    <property type="component" value="Unassembled WGS sequence"/>
</dbReference>
<name>A0A9X8Y782_9FIRM</name>
<dbReference type="AlphaFoldDB" id="A0A9X8Y782"/>
<comment type="caution">
    <text evidence="3">The sequence shown here is derived from an EMBL/GenBank/DDBJ whole genome shotgun (WGS) entry which is preliminary data.</text>
</comment>
<evidence type="ECO:0000313" key="3">
    <source>
        <dbReference type="EMBL" id="TCL41306.1"/>
    </source>
</evidence>
<dbReference type="InterPro" id="IPR050490">
    <property type="entry name" value="Bact_solute-bd_prot1"/>
</dbReference>
<dbReference type="RefSeq" id="WP_132085216.1">
    <property type="nucleotide sequence ID" value="NZ_SLUK01000014.1"/>
</dbReference>
<organism evidence="3 4">
    <name type="scientific">Harryflintia acetispora</name>
    <dbReference type="NCBI Taxonomy" id="1849041"/>
    <lineage>
        <taxon>Bacteria</taxon>
        <taxon>Bacillati</taxon>
        <taxon>Bacillota</taxon>
        <taxon>Clostridia</taxon>
        <taxon>Eubacteriales</taxon>
        <taxon>Oscillospiraceae</taxon>
        <taxon>Harryflintia</taxon>
    </lineage>
</organism>
<dbReference type="SUPFAM" id="SSF53850">
    <property type="entry name" value="Periplasmic binding protein-like II"/>
    <property type="match status" value="1"/>
</dbReference>
<evidence type="ECO:0000313" key="4">
    <source>
        <dbReference type="Proteomes" id="UP000294682"/>
    </source>
</evidence>
<keyword evidence="4" id="KW-1185">Reference proteome</keyword>
<feature type="chain" id="PRO_5040996419" evidence="2">
    <location>
        <begin position="24"/>
        <end position="456"/>
    </location>
</feature>
<gene>
    <name evidence="3" type="ORF">EDD78_11411</name>
</gene>
<feature type="compositionally biased region" description="Low complexity" evidence="1">
    <location>
        <begin position="28"/>
        <end position="45"/>
    </location>
</feature>
<dbReference type="Pfam" id="PF13416">
    <property type="entry name" value="SBP_bac_8"/>
    <property type="match status" value="1"/>
</dbReference>
<dbReference type="EMBL" id="SLUK01000014">
    <property type="protein sequence ID" value="TCL41306.1"/>
    <property type="molecule type" value="Genomic_DNA"/>
</dbReference>
<dbReference type="PROSITE" id="PS51257">
    <property type="entry name" value="PROKAR_LIPOPROTEIN"/>
    <property type="match status" value="1"/>
</dbReference>
<evidence type="ECO:0000256" key="1">
    <source>
        <dbReference type="SAM" id="MobiDB-lite"/>
    </source>
</evidence>
<proteinExistence type="predicted"/>
<feature type="region of interest" description="Disordered" evidence="1">
    <location>
        <begin position="28"/>
        <end position="54"/>
    </location>
</feature>
<dbReference type="PANTHER" id="PTHR43649">
    <property type="entry name" value="ARABINOSE-BINDING PROTEIN-RELATED"/>
    <property type="match status" value="1"/>
</dbReference>
<dbReference type="InterPro" id="IPR006059">
    <property type="entry name" value="SBP"/>
</dbReference>
<accession>A0A9X8Y782</accession>
<sequence length="456" mass="50442">MNKRAISLLIAAAICGITVLSGCQVTTSSESSSEAPAPGSAPAQSEESEASEAPAGDKIEFELMHLMQESTKRAGVDAWCASVNEELGGTVDFINTSLTQSQYNTTIKTRLAAGNPPQMIWGRPGTYPEIIAAGHALDLSDWDFVAKMSEENKKAACDPETGKVYSINFDKLYFMIFYNKDIFEKEGLAPPTSQEELIAVCQHFADKGQYAFARGYQPPNEVPLTEFNARIRWQLMSEDPTFFLDVMAGERVPSSSEHWVSGWYSWADVLRFPREDDMGRDVDKMYQLFASGEYPMYTSGTWSIGEVKKYNPDINMGALPIFSREGNKVCEQIDGSMMVSSKVAGTPAEDVARKLTDHIVSPEGVREWIENAQTVPATDDPVAATMEPVFADIATYRENDQLVNTGYISDFTGEFWTRWAELTTEFAALDDYSDASVEAFIQKVDGEFAALAQKNQ</sequence>